<dbReference type="EMBL" id="SGXC01000002">
    <property type="protein sequence ID" value="RZS80627.1"/>
    <property type="molecule type" value="Genomic_DNA"/>
</dbReference>
<evidence type="ECO:0000313" key="2">
    <source>
        <dbReference type="EMBL" id="RZS80627.1"/>
    </source>
</evidence>
<proteinExistence type="predicted"/>
<evidence type="ECO:0000256" key="1">
    <source>
        <dbReference type="SAM" id="MobiDB-lite"/>
    </source>
</evidence>
<protein>
    <submittedName>
        <fullName evidence="2">Uncharacterized protein</fullName>
    </submittedName>
</protein>
<evidence type="ECO:0000313" key="3">
    <source>
        <dbReference type="Proteomes" id="UP000292445"/>
    </source>
</evidence>
<accession>A0A4Q7ND80</accession>
<reference evidence="2 3" key="1">
    <citation type="submission" date="2019-02" db="EMBL/GenBank/DDBJ databases">
        <title>Genomic Encyclopedia of Type Strains, Phase IV (KMG-IV): sequencing the most valuable type-strain genomes for metagenomic binning, comparative biology and taxonomic classification.</title>
        <authorList>
            <person name="Goeker M."/>
        </authorList>
    </citation>
    <scope>NUCLEOTIDE SEQUENCE [LARGE SCALE GENOMIC DNA]</scope>
    <source>
        <strain evidence="2 3">K24</strain>
    </source>
</reference>
<name>A0A4Q7ND80_9BURK</name>
<gene>
    <name evidence="2" type="ORF">EV675_3239</name>
</gene>
<sequence length="132" mass="14170">MRDASFPTWIGSALAPLIASGDEAALLRGLLVLAGHWMEKGGSHMKFRDRVCMADVAGPMPRGRQQRTPEQRAFLAAGCDLFDLVTSSPQGRAAFENSSAWGAGRQLQNGKKQASGAETNPFASRLPRGRSE</sequence>
<feature type="region of interest" description="Disordered" evidence="1">
    <location>
        <begin position="96"/>
        <end position="132"/>
    </location>
</feature>
<organism evidence="2 3">
    <name type="scientific">Pigmentiphaga kullae</name>
    <dbReference type="NCBI Taxonomy" id="151784"/>
    <lineage>
        <taxon>Bacteria</taxon>
        <taxon>Pseudomonadati</taxon>
        <taxon>Pseudomonadota</taxon>
        <taxon>Betaproteobacteria</taxon>
        <taxon>Burkholderiales</taxon>
        <taxon>Alcaligenaceae</taxon>
        <taxon>Pigmentiphaga</taxon>
    </lineage>
</organism>
<comment type="caution">
    <text evidence="2">The sequence shown here is derived from an EMBL/GenBank/DDBJ whole genome shotgun (WGS) entry which is preliminary data.</text>
</comment>
<dbReference type="Proteomes" id="UP000292445">
    <property type="component" value="Unassembled WGS sequence"/>
</dbReference>
<dbReference type="AlphaFoldDB" id="A0A4Q7ND80"/>
<keyword evidence="3" id="KW-1185">Reference proteome</keyword>
<feature type="compositionally biased region" description="Polar residues" evidence="1">
    <location>
        <begin position="96"/>
        <end position="122"/>
    </location>
</feature>